<dbReference type="CDD" id="cd00053">
    <property type="entry name" value="EGF"/>
    <property type="match status" value="1"/>
</dbReference>
<gene>
    <name evidence="6" type="ORF">EGW08_000012</name>
</gene>
<dbReference type="PROSITE" id="PS50026">
    <property type="entry name" value="EGF_3"/>
    <property type="match status" value="1"/>
</dbReference>
<feature type="compositionally biased region" description="Basic residues" evidence="2">
    <location>
        <begin position="938"/>
        <end position="950"/>
    </location>
</feature>
<name>A0A3S1AH98_ELYCH</name>
<keyword evidence="3" id="KW-0812">Transmembrane</keyword>
<sequence length="950" mass="104257">MRFQAFLGILVAASVTAQSWHGEVPQRQASDAGRQFQESGLEGERPDARCYGLARRTRTQTIQRPHLYNVRTGQTAPVPAFLFSADNSVITKMENEGWEVRTRTMNVPKHIYERVPVCCPWDTQCNHGRQLQAVASPAASGPCANGGQLIYRDGQRKCECPPGFGGPWCQIPEGMGTIPASHPFPTGPLTRVRVTQGPFSEMVREAELWRQRAMMNRQGGQFSQGAAPMLSPRDHLLASVAGPWAQQAAVWHQDTLRSKLAHAMAQAQMAQAQMARTAQEHFGTGQGQWQQNEMTPFHITRAMQQRGGNPYSAVDPRAMMAMAKQSTFQSGAMRGYLAELARQEMQRQNLRQQQQQPAINPYSHRPLDINDPNIQAMLRMHNLQPTGGNPFAALPHAAPAMNRPGMINNPYDRTRPYGRQPGAINGGMRPPQARTPWDLDPFGNQVPPFMTGDRRRGTPNDRQMIAMAMYQHLMAHHRPETSPNQPAPGYPEDMMLPMAKQFQPDVPMSLGDAQPQQNQEGESWTAIKPEENFMTAAMPQGSGDLGIDTTDSRSDMGPGNPTPPQLPPMTNGPSMDNTNMPPMSGNPAMGMGLQPPMADNPDMMMPPQPPTAEEIQQMQQCQQILTPKIDECLQSHQMTLETFMNPEYMPQARLICEDSISIGQCITQLDGACGTTEVMAVTVTRKMLASVLQMMTMVCRQIEARGDASIPPLQTQHGGPAGGMGEEREPITDPREENIPGPARDDLPAFLGSEASQGEGQLEMTSDPTVPSQTESDEQNPKLNNAGDKENQVTEATKPDSAASQSGHDHALPVAAEAKMFGLPLWLLVFVGVVSLLVLVLAAVIACLCVRRSRRKTVDIEIEKVPSPLDGKLYTVGIPPPSYTTTAVPQTQDGLNLPPLDLVEDSVVVPLEDEDEKPPLETSDADDESDEKEAKEGAKKKKHADKKNKE</sequence>
<feature type="domain" description="EGF-like" evidence="5">
    <location>
        <begin position="134"/>
        <end position="170"/>
    </location>
</feature>
<keyword evidence="1" id="KW-1015">Disulfide bond</keyword>
<feature type="signal peptide" evidence="4">
    <location>
        <begin position="1"/>
        <end position="17"/>
    </location>
</feature>
<feature type="region of interest" description="Disordered" evidence="2">
    <location>
        <begin position="23"/>
        <end position="44"/>
    </location>
</feature>
<keyword evidence="3" id="KW-1133">Transmembrane helix</keyword>
<feature type="compositionally biased region" description="Basic and acidic residues" evidence="2">
    <location>
        <begin position="725"/>
        <end position="747"/>
    </location>
</feature>
<dbReference type="EMBL" id="RQTK01000001">
    <property type="protein sequence ID" value="RUS92159.1"/>
    <property type="molecule type" value="Genomic_DNA"/>
</dbReference>
<evidence type="ECO:0000313" key="7">
    <source>
        <dbReference type="Proteomes" id="UP000271974"/>
    </source>
</evidence>
<evidence type="ECO:0000256" key="3">
    <source>
        <dbReference type="SAM" id="Phobius"/>
    </source>
</evidence>
<keyword evidence="4" id="KW-0732">Signal</keyword>
<feature type="region of interest" description="Disordered" evidence="2">
    <location>
        <begin position="548"/>
        <end position="584"/>
    </location>
</feature>
<dbReference type="InterPro" id="IPR000742">
    <property type="entry name" value="EGF"/>
</dbReference>
<dbReference type="Gene3D" id="2.10.25.10">
    <property type="entry name" value="Laminin"/>
    <property type="match status" value="1"/>
</dbReference>
<organism evidence="6 7">
    <name type="scientific">Elysia chlorotica</name>
    <name type="common">Eastern emerald elysia</name>
    <name type="synonym">Sea slug</name>
    <dbReference type="NCBI Taxonomy" id="188477"/>
    <lineage>
        <taxon>Eukaryota</taxon>
        <taxon>Metazoa</taxon>
        <taxon>Spiralia</taxon>
        <taxon>Lophotrochozoa</taxon>
        <taxon>Mollusca</taxon>
        <taxon>Gastropoda</taxon>
        <taxon>Heterobranchia</taxon>
        <taxon>Euthyneura</taxon>
        <taxon>Panpulmonata</taxon>
        <taxon>Sacoglossa</taxon>
        <taxon>Placobranchoidea</taxon>
        <taxon>Plakobranchidae</taxon>
        <taxon>Elysia</taxon>
    </lineage>
</organism>
<feature type="transmembrane region" description="Helical" evidence="3">
    <location>
        <begin position="825"/>
        <end position="850"/>
    </location>
</feature>
<feature type="region of interest" description="Disordered" evidence="2">
    <location>
        <begin position="708"/>
        <end position="808"/>
    </location>
</feature>
<comment type="caution">
    <text evidence="6">The sequence shown here is derived from an EMBL/GenBank/DDBJ whole genome shotgun (WGS) entry which is preliminary data.</text>
</comment>
<evidence type="ECO:0000313" key="6">
    <source>
        <dbReference type="EMBL" id="RUS92159.1"/>
    </source>
</evidence>
<accession>A0A3S1AH98</accession>
<dbReference type="OrthoDB" id="6142723at2759"/>
<comment type="caution">
    <text evidence="1">Lacks conserved residue(s) required for the propagation of feature annotation.</text>
</comment>
<reference evidence="6 7" key="1">
    <citation type="submission" date="2019-01" db="EMBL/GenBank/DDBJ databases">
        <title>A draft genome assembly of the solar-powered sea slug Elysia chlorotica.</title>
        <authorList>
            <person name="Cai H."/>
            <person name="Li Q."/>
            <person name="Fang X."/>
            <person name="Li J."/>
            <person name="Curtis N.E."/>
            <person name="Altenburger A."/>
            <person name="Shibata T."/>
            <person name="Feng M."/>
            <person name="Maeda T."/>
            <person name="Schwartz J.A."/>
            <person name="Shigenobu S."/>
            <person name="Lundholm N."/>
            <person name="Nishiyama T."/>
            <person name="Yang H."/>
            <person name="Hasebe M."/>
            <person name="Li S."/>
            <person name="Pierce S.K."/>
            <person name="Wang J."/>
        </authorList>
    </citation>
    <scope>NUCLEOTIDE SEQUENCE [LARGE SCALE GENOMIC DNA]</scope>
    <source>
        <strain evidence="6">EC2010</strain>
        <tissue evidence="6">Whole organism of an adult</tissue>
    </source>
</reference>
<evidence type="ECO:0000256" key="1">
    <source>
        <dbReference type="PROSITE-ProRule" id="PRU00076"/>
    </source>
</evidence>
<feature type="chain" id="PRO_5018620551" description="EGF-like domain-containing protein" evidence="4">
    <location>
        <begin position="18"/>
        <end position="950"/>
    </location>
</feature>
<feature type="disulfide bond" evidence="1">
    <location>
        <begin position="160"/>
        <end position="169"/>
    </location>
</feature>
<protein>
    <recommendedName>
        <fullName evidence="5">EGF-like domain-containing protein</fullName>
    </recommendedName>
</protein>
<evidence type="ECO:0000256" key="2">
    <source>
        <dbReference type="SAM" id="MobiDB-lite"/>
    </source>
</evidence>
<dbReference type="PROSITE" id="PS01186">
    <property type="entry name" value="EGF_2"/>
    <property type="match status" value="1"/>
</dbReference>
<evidence type="ECO:0000256" key="4">
    <source>
        <dbReference type="SAM" id="SignalP"/>
    </source>
</evidence>
<dbReference type="AlphaFoldDB" id="A0A3S1AH98"/>
<dbReference type="Proteomes" id="UP000271974">
    <property type="component" value="Unassembled WGS sequence"/>
</dbReference>
<keyword evidence="7" id="KW-1185">Reference proteome</keyword>
<evidence type="ECO:0000259" key="5">
    <source>
        <dbReference type="PROSITE" id="PS50026"/>
    </source>
</evidence>
<keyword evidence="1" id="KW-0245">EGF-like domain</keyword>
<dbReference type="SUPFAM" id="SSF57196">
    <property type="entry name" value="EGF/Laminin"/>
    <property type="match status" value="1"/>
</dbReference>
<proteinExistence type="predicted"/>
<keyword evidence="3" id="KW-0472">Membrane</keyword>
<feature type="region of interest" description="Disordered" evidence="2">
    <location>
        <begin position="907"/>
        <end position="950"/>
    </location>
</feature>
<feature type="compositionally biased region" description="Polar residues" evidence="2">
    <location>
        <begin position="754"/>
        <end position="774"/>
    </location>
</feature>
<dbReference type="PROSITE" id="PS00022">
    <property type="entry name" value="EGF_1"/>
    <property type="match status" value="1"/>
</dbReference>